<dbReference type="Pfam" id="PF03767">
    <property type="entry name" value="Acid_phosphat_B"/>
    <property type="match status" value="1"/>
</dbReference>
<dbReference type="Gene3D" id="3.40.50.1000">
    <property type="entry name" value="HAD superfamily/HAD-like"/>
    <property type="match status" value="1"/>
</dbReference>
<dbReference type="AlphaFoldDB" id="A0A494W1N2"/>
<evidence type="ECO:0000313" key="2">
    <source>
        <dbReference type="EMBL" id="AYL97448.1"/>
    </source>
</evidence>
<dbReference type="SUPFAM" id="SSF56784">
    <property type="entry name" value="HAD-like"/>
    <property type="match status" value="1"/>
</dbReference>
<keyword evidence="3" id="KW-1185">Reference proteome</keyword>
<dbReference type="InterPro" id="IPR006423">
    <property type="entry name" value="Lipo_e_P4"/>
</dbReference>
<reference evidence="2 3" key="1">
    <citation type="submission" date="2018-10" db="EMBL/GenBank/DDBJ databases">
        <title>Genome sequencing of Mucilaginibacter sp. HYN0043.</title>
        <authorList>
            <person name="Kim M."/>
            <person name="Yi H."/>
        </authorList>
    </citation>
    <scope>NUCLEOTIDE SEQUENCE [LARGE SCALE GENOMIC DNA]</scope>
    <source>
        <strain evidence="2 3">HYN0043</strain>
    </source>
</reference>
<evidence type="ECO:0000256" key="1">
    <source>
        <dbReference type="ARBA" id="ARBA00022729"/>
    </source>
</evidence>
<dbReference type="Proteomes" id="UP000270046">
    <property type="component" value="Chromosome"/>
</dbReference>
<keyword evidence="1" id="KW-0732">Signal</keyword>
<name>A0A494W1N2_9SPHI</name>
<dbReference type="SFLD" id="SFLDS00003">
    <property type="entry name" value="Haloacid_Dehalogenase"/>
    <property type="match status" value="1"/>
</dbReference>
<gene>
    <name evidence="2" type="ORF">HYN43_020030</name>
</gene>
<dbReference type="PIRSF" id="PIRSF019271">
    <property type="entry name" value="Acid_Ptase_C"/>
    <property type="match status" value="1"/>
</dbReference>
<protein>
    <submittedName>
        <fullName evidence="2">5'-nucleotidase, lipoprotein e(P4) family</fullName>
    </submittedName>
</protein>
<dbReference type="InterPro" id="IPR036412">
    <property type="entry name" value="HAD-like_sf"/>
</dbReference>
<proteinExistence type="predicted"/>
<keyword evidence="2" id="KW-0449">Lipoprotein</keyword>
<accession>A0A494W1N2</accession>
<evidence type="ECO:0000313" key="3">
    <source>
        <dbReference type="Proteomes" id="UP000270046"/>
    </source>
</evidence>
<dbReference type="GO" id="GO:0009279">
    <property type="term" value="C:cell outer membrane"/>
    <property type="evidence" value="ECO:0007669"/>
    <property type="project" value="InterPro"/>
</dbReference>
<dbReference type="CDD" id="cd07534">
    <property type="entry name" value="HAD_CAP"/>
    <property type="match status" value="1"/>
</dbReference>
<dbReference type="PANTHER" id="PTHR31284">
    <property type="entry name" value="ACID PHOSPHATASE-LIKE PROTEIN"/>
    <property type="match status" value="1"/>
</dbReference>
<dbReference type="NCBIfam" id="TIGR01533">
    <property type="entry name" value="lipo_e_P4"/>
    <property type="match status" value="1"/>
</dbReference>
<sequence>MAIQGEEDASFLSMTKLLSAFSPSTTMKKSYSYLLSGLLLFAACSPVKKTAGSNTSISNDGKVWASLWQQRAAEYKALCFQAYNIAKLRVDEGIKKTGDKPWAVVTDIDETVLDNSPYDAHRALQNLDYSDTTWKQWTDKAIADTVPGAPAFFKYAASKGVTIFYVTNRNENERATTLKNLQLYGLPNADDAHLQLKTTLSSKEARRMNVLKTHNILLLCGDNLPDFDLLYDNHPSEESRVATTQKLMKEFGDRYIVLPNPSYGDFEGALFQFNYKLTQAQKDSVIKAKIKADQ</sequence>
<dbReference type="InterPro" id="IPR023214">
    <property type="entry name" value="HAD_sf"/>
</dbReference>
<dbReference type="EMBL" id="CP032869">
    <property type="protein sequence ID" value="AYL97448.1"/>
    <property type="molecule type" value="Genomic_DNA"/>
</dbReference>
<dbReference type="OrthoDB" id="395856at2"/>
<dbReference type="PANTHER" id="PTHR31284:SF10">
    <property type="entry name" value="ACID PHOSPHATASE-LIKE PROTEIN"/>
    <property type="match status" value="1"/>
</dbReference>
<organism evidence="2 3">
    <name type="scientific">Mucilaginibacter celer</name>
    <dbReference type="NCBI Taxonomy" id="2305508"/>
    <lineage>
        <taxon>Bacteria</taxon>
        <taxon>Pseudomonadati</taxon>
        <taxon>Bacteroidota</taxon>
        <taxon>Sphingobacteriia</taxon>
        <taxon>Sphingobacteriales</taxon>
        <taxon>Sphingobacteriaceae</taxon>
        <taxon>Mucilaginibacter</taxon>
    </lineage>
</organism>
<dbReference type="KEGG" id="muh:HYN43_020030"/>
<dbReference type="SFLD" id="SFLDG01125">
    <property type="entry name" value="C1.1:_Acid_Phosphatase_Like"/>
    <property type="match status" value="1"/>
</dbReference>
<dbReference type="InterPro" id="IPR005519">
    <property type="entry name" value="Acid_phosphat_B-like"/>
</dbReference>